<evidence type="ECO:0000256" key="3">
    <source>
        <dbReference type="ARBA" id="ARBA00023163"/>
    </source>
</evidence>
<dbReference type="SMART" id="SM00419">
    <property type="entry name" value="HTH_CRP"/>
    <property type="match status" value="1"/>
</dbReference>
<evidence type="ECO:0000313" key="5">
    <source>
        <dbReference type="EMBL" id="MBY8823428.1"/>
    </source>
</evidence>
<evidence type="ECO:0000256" key="2">
    <source>
        <dbReference type="ARBA" id="ARBA00023125"/>
    </source>
</evidence>
<accession>A0ABS7PQC7</accession>
<keyword evidence="2" id="KW-0238">DNA-binding</keyword>
<gene>
    <name evidence="5" type="ORF">K7G82_14080</name>
</gene>
<dbReference type="RefSeq" id="WP_222990536.1">
    <property type="nucleotide sequence ID" value="NZ_JAINVV010000006.1"/>
</dbReference>
<feature type="domain" description="HTH crp-type" evidence="4">
    <location>
        <begin position="128"/>
        <end position="202"/>
    </location>
</feature>
<dbReference type="Proteomes" id="UP000706039">
    <property type="component" value="Unassembled WGS sequence"/>
</dbReference>
<dbReference type="PROSITE" id="PS51063">
    <property type="entry name" value="HTH_CRP_2"/>
    <property type="match status" value="1"/>
</dbReference>
<protein>
    <submittedName>
        <fullName evidence="5">Crp/Fnr family transcriptional regulator</fullName>
    </submittedName>
</protein>
<keyword evidence="3" id="KW-0804">Transcription</keyword>
<dbReference type="InterPro" id="IPR000595">
    <property type="entry name" value="cNMP-bd_dom"/>
</dbReference>
<evidence type="ECO:0000259" key="4">
    <source>
        <dbReference type="PROSITE" id="PS51063"/>
    </source>
</evidence>
<evidence type="ECO:0000313" key="6">
    <source>
        <dbReference type="Proteomes" id="UP000706039"/>
    </source>
</evidence>
<dbReference type="CDD" id="cd00038">
    <property type="entry name" value="CAP_ED"/>
    <property type="match status" value="1"/>
</dbReference>
<sequence length="225" mass="25014">MDAASVLALPSTRHVFTAGDYLVRYGEIPTSCHLLLTGFAQRNKLLPDGSRQIIGLHIAGDLVDFQYSLLGRATHNVQLLTPAKVLEIPVGPLVHLMRSRPAVAEAIWRNGLTEACVFEEWIVNIGRRDARSRIAHLFCEIGIRQEQVGLGSRSHFDLPLSQEQLGDALGLTAVHVNRVLRRMEAEKLAWKSRRSVKVFDWDRLAAVGDFSGDYLDQRRAGQGGL</sequence>
<dbReference type="InterPro" id="IPR036390">
    <property type="entry name" value="WH_DNA-bd_sf"/>
</dbReference>
<comment type="caution">
    <text evidence="5">The sequence shown here is derived from an EMBL/GenBank/DDBJ whole genome shotgun (WGS) entry which is preliminary data.</text>
</comment>
<keyword evidence="1" id="KW-0805">Transcription regulation</keyword>
<organism evidence="5 6">
    <name type="scientific">Sphingomonas colocasiae</name>
    <dbReference type="NCBI Taxonomy" id="1848973"/>
    <lineage>
        <taxon>Bacteria</taxon>
        <taxon>Pseudomonadati</taxon>
        <taxon>Pseudomonadota</taxon>
        <taxon>Alphaproteobacteria</taxon>
        <taxon>Sphingomonadales</taxon>
        <taxon>Sphingomonadaceae</taxon>
        <taxon>Sphingomonas</taxon>
    </lineage>
</organism>
<dbReference type="InterPro" id="IPR012318">
    <property type="entry name" value="HTH_CRP"/>
</dbReference>
<keyword evidence="6" id="KW-1185">Reference proteome</keyword>
<dbReference type="SUPFAM" id="SSF46785">
    <property type="entry name" value="Winged helix' DNA-binding domain"/>
    <property type="match status" value="1"/>
</dbReference>
<dbReference type="InterPro" id="IPR014710">
    <property type="entry name" value="RmlC-like_jellyroll"/>
</dbReference>
<evidence type="ECO:0000256" key="1">
    <source>
        <dbReference type="ARBA" id="ARBA00023015"/>
    </source>
</evidence>
<dbReference type="EMBL" id="JAINVV010000006">
    <property type="protein sequence ID" value="MBY8823428.1"/>
    <property type="molecule type" value="Genomic_DNA"/>
</dbReference>
<proteinExistence type="predicted"/>
<name>A0ABS7PQC7_9SPHN</name>
<reference evidence="5 6" key="1">
    <citation type="submission" date="2021-08" db="EMBL/GenBank/DDBJ databases">
        <authorList>
            <person name="Tuo L."/>
        </authorList>
    </citation>
    <scope>NUCLEOTIDE SEQUENCE [LARGE SCALE GENOMIC DNA]</scope>
    <source>
        <strain evidence="5 6">JCM 31229</strain>
    </source>
</reference>
<dbReference type="Pfam" id="PF00027">
    <property type="entry name" value="cNMP_binding"/>
    <property type="match status" value="1"/>
</dbReference>
<dbReference type="InterPro" id="IPR018490">
    <property type="entry name" value="cNMP-bd_dom_sf"/>
</dbReference>
<dbReference type="Pfam" id="PF13545">
    <property type="entry name" value="HTH_Crp_2"/>
    <property type="match status" value="1"/>
</dbReference>
<dbReference type="Gene3D" id="2.60.120.10">
    <property type="entry name" value="Jelly Rolls"/>
    <property type="match status" value="1"/>
</dbReference>
<dbReference type="SUPFAM" id="SSF51206">
    <property type="entry name" value="cAMP-binding domain-like"/>
    <property type="match status" value="1"/>
</dbReference>